<dbReference type="GO" id="GO:0006281">
    <property type="term" value="P:DNA repair"/>
    <property type="evidence" value="ECO:0007669"/>
    <property type="project" value="TreeGrafter"/>
</dbReference>
<dbReference type="InterPro" id="IPR023214">
    <property type="entry name" value="HAD_sf"/>
</dbReference>
<dbReference type="STRING" id="439481.Aboo_0730"/>
<dbReference type="KEGG" id="abi:Aboo_0730"/>
<accession>B5I9I9</accession>
<dbReference type="InterPro" id="IPR006439">
    <property type="entry name" value="HAD-SF_hydro_IA"/>
</dbReference>
<dbReference type="AlphaFoldDB" id="B5I9I9"/>
<dbReference type="PANTHER" id="PTHR43434">
    <property type="entry name" value="PHOSPHOGLYCOLATE PHOSPHATASE"/>
    <property type="match status" value="1"/>
</dbReference>
<dbReference type="InterPro" id="IPR050155">
    <property type="entry name" value="HAD-like_hydrolase_sf"/>
</dbReference>
<organism evidence="2 3">
    <name type="scientific">Aciduliprofundum boonei (strain DSM 19572 / T469)</name>
    <dbReference type="NCBI Taxonomy" id="439481"/>
    <lineage>
        <taxon>Archaea</taxon>
        <taxon>Methanobacteriati</taxon>
        <taxon>Thermoplasmatota</taxon>
        <taxon>DHVE2 group</taxon>
        <taxon>Candidatus Aciduliprofundum</taxon>
    </lineage>
</organism>
<dbReference type="GO" id="GO:0008967">
    <property type="term" value="F:phosphoglycolate phosphatase activity"/>
    <property type="evidence" value="ECO:0007669"/>
    <property type="project" value="TreeGrafter"/>
</dbReference>
<protein>
    <submittedName>
        <fullName evidence="2">Haloacid dehalogenase domain protein hydrolase</fullName>
    </submittedName>
</protein>
<dbReference type="Proteomes" id="UP000001400">
    <property type="component" value="Chromosome"/>
</dbReference>
<keyword evidence="2" id="KW-0378">Hydrolase</keyword>
<dbReference type="SUPFAM" id="SSF56784">
    <property type="entry name" value="HAD-like"/>
    <property type="match status" value="1"/>
</dbReference>
<dbReference type="EMBL" id="CP001941">
    <property type="protein sequence ID" value="ADD08541.1"/>
    <property type="molecule type" value="Genomic_DNA"/>
</dbReference>
<dbReference type="OrthoDB" id="115864at2157"/>
<dbReference type="InterPro" id="IPR036412">
    <property type="entry name" value="HAD-like_sf"/>
</dbReference>
<keyword evidence="3" id="KW-1185">Reference proteome</keyword>
<dbReference type="NCBIfam" id="TIGR01549">
    <property type="entry name" value="HAD-SF-IA-v1"/>
    <property type="match status" value="1"/>
</dbReference>
<dbReference type="PANTHER" id="PTHR43434:SF1">
    <property type="entry name" value="PHOSPHOGLYCOLATE PHOSPHATASE"/>
    <property type="match status" value="1"/>
</dbReference>
<evidence type="ECO:0000313" key="2">
    <source>
        <dbReference type="EMBL" id="ADD08541.1"/>
    </source>
</evidence>
<dbReference type="Pfam" id="PF00702">
    <property type="entry name" value="Hydrolase"/>
    <property type="match status" value="1"/>
</dbReference>
<gene>
    <name evidence="2" type="ordered locus">Aboo_0730</name>
</gene>
<reference evidence="2" key="1">
    <citation type="submission" date="2010-02" db="EMBL/GenBank/DDBJ databases">
        <title>Complete sequence of Aciduliprofundum boonei T469.</title>
        <authorList>
            <consortium name="US DOE Joint Genome Institute"/>
            <person name="Lucas S."/>
            <person name="Copeland A."/>
            <person name="Lapidus A."/>
            <person name="Cheng J.-F."/>
            <person name="Bruce D."/>
            <person name="Goodwin L."/>
            <person name="Pitluck S."/>
            <person name="Saunders E."/>
            <person name="Detter J.C."/>
            <person name="Han C."/>
            <person name="Tapia R."/>
            <person name="Land M."/>
            <person name="Hauser L."/>
            <person name="Kyrpides N."/>
            <person name="Mikhailova N."/>
            <person name="Flores G."/>
            <person name="Reysenbach A.-L."/>
            <person name="Woyke T."/>
        </authorList>
    </citation>
    <scope>NUCLEOTIDE SEQUENCE</scope>
    <source>
        <strain evidence="2">T469</strain>
    </source>
</reference>
<name>B5I9I9_ACIB4</name>
<proteinExistence type="inferred from homology"/>
<evidence type="ECO:0000256" key="1">
    <source>
        <dbReference type="ARBA" id="ARBA00007958"/>
    </source>
</evidence>
<evidence type="ECO:0000313" key="3">
    <source>
        <dbReference type="Proteomes" id="UP000001400"/>
    </source>
</evidence>
<dbReference type="Gene3D" id="3.40.50.1000">
    <property type="entry name" value="HAD superfamily/HAD-like"/>
    <property type="match status" value="1"/>
</dbReference>
<dbReference type="eggNOG" id="arCOG02292">
    <property type="taxonomic scope" value="Archaea"/>
</dbReference>
<sequence>MLLNHSPVRCWIFDVDDTLVKYVGFNLYEWYEFIALPVAEKYSIPLDFSVWKGMIDGKVSRRYSENFGVPAETFWKEVDVRNLEYRKLMYRQNRLKLYNDVKAIAYLNGYKIAWSASSKDCINYVLTIFNIASLFDFVIGKDYENYKYIEDVKPSPKFIEIIKERFKCEDCIVIGDSERDMLAARKGGCIGVLVRGKEIKYADFKIDSLWELQNKKFL</sequence>
<dbReference type="CDD" id="cd01427">
    <property type="entry name" value="HAD_like"/>
    <property type="match status" value="1"/>
</dbReference>
<dbReference type="SFLD" id="SFLDG01129">
    <property type="entry name" value="C1.5:_HAD__Beta-PGM__Phosphata"/>
    <property type="match status" value="1"/>
</dbReference>
<dbReference type="SFLD" id="SFLDS00003">
    <property type="entry name" value="Haloacid_Dehalogenase"/>
    <property type="match status" value="1"/>
</dbReference>
<comment type="similarity">
    <text evidence="1">Belongs to the HAD-like hydrolase superfamily.</text>
</comment>
<dbReference type="HOGENOM" id="CLU_045011_19_3_2"/>